<dbReference type="EMBL" id="AP024597">
    <property type="protein sequence ID" value="BCU70226.1"/>
    <property type="molecule type" value="Genomic_DNA"/>
</dbReference>
<reference evidence="3 4" key="1">
    <citation type="submission" date="2021-04" db="EMBL/GenBank/DDBJ databases">
        <title>Complete genome sequence of Stygiolobus sp. KN-1.</title>
        <authorList>
            <person name="Nakamura K."/>
            <person name="Sakai H."/>
            <person name="Kurosawa N."/>
        </authorList>
    </citation>
    <scope>NUCLEOTIDE SEQUENCE [LARGE SCALE GENOMIC DNA]</scope>
    <source>
        <strain evidence="3 4">KN-1</strain>
    </source>
</reference>
<name>A0A8D5U650_9CREN</name>
<gene>
    <name evidence="3" type="ORF">KN1_15230</name>
</gene>
<dbReference type="RefSeq" id="WP_221286704.1">
    <property type="nucleotide sequence ID" value="NZ_AP024597.1"/>
</dbReference>
<dbReference type="PANTHER" id="PTHR21015">
    <property type="entry name" value="UDP-N-ACETYLGLUCOSAMINE--N-ACETYLMURAMYL-(PENTAPEPTIDE) PYROPHOSPHORYL-UNDECAPRENOL N-ACETYLGLUCOSAMINE TRANSFERASE 1"/>
    <property type="match status" value="1"/>
</dbReference>
<evidence type="ECO:0000313" key="3">
    <source>
        <dbReference type="EMBL" id="BCU70226.1"/>
    </source>
</evidence>
<feature type="domain" description="Glycosyl transferase family 28 C-terminal" evidence="2">
    <location>
        <begin position="171"/>
        <end position="258"/>
    </location>
</feature>
<proteinExistence type="inferred from homology"/>
<evidence type="ECO:0000259" key="2">
    <source>
        <dbReference type="Pfam" id="PF04101"/>
    </source>
</evidence>
<dbReference type="PANTHER" id="PTHR21015:SF22">
    <property type="entry name" value="GLYCOSYLTRANSFERASE"/>
    <property type="match status" value="1"/>
</dbReference>
<dbReference type="AlphaFoldDB" id="A0A8D5U650"/>
<evidence type="ECO:0000256" key="1">
    <source>
        <dbReference type="ARBA" id="ARBA00006962"/>
    </source>
</evidence>
<dbReference type="GO" id="GO:0016758">
    <property type="term" value="F:hexosyltransferase activity"/>
    <property type="evidence" value="ECO:0007669"/>
    <property type="project" value="InterPro"/>
</dbReference>
<keyword evidence="4" id="KW-1185">Reference proteome</keyword>
<comment type="similarity">
    <text evidence="1">Belongs to the glycosyltransferase 28 family.</text>
</comment>
<dbReference type="Proteomes" id="UP000825123">
    <property type="component" value="Chromosome"/>
</dbReference>
<accession>A0A8D5U650</accession>
<dbReference type="InterPro" id="IPR007235">
    <property type="entry name" value="Glyco_trans_28_C"/>
</dbReference>
<dbReference type="KEGG" id="csty:KN1_15230"/>
<dbReference type="SUPFAM" id="SSF53756">
    <property type="entry name" value="UDP-Glycosyltransferase/glycogen phosphorylase"/>
    <property type="match status" value="1"/>
</dbReference>
<dbReference type="Pfam" id="PF04101">
    <property type="entry name" value="Glyco_tran_28_C"/>
    <property type="match status" value="1"/>
</dbReference>
<dbReference type="Gene3D" id="3.40.50.2000">
    <property type="entry name" value="Glycogen Phosphorylase B"/>
    <property type="match status" value="2"/>
</dbReference>
<evidence type="ECO:0000313" key="4">
    <source>
        <dbReference type="Proteomes" id="UP000825123"/>
    </source>
</evidence>
<organism evidence="3 4">
    <name type="scientific">Stygiolobus caldivivus</name>
    <dbReference type="NCBI Taxonomy" id="2824673"/>
    <lineage>
        <taxon>Archaea</taxon>
        <taxon>Thermoproteota</taxon>
        <taxon>Thermoprotei</taxon>
        <taxon>Sulfolobales</taxon>
        <taxon>Sulfolobaceae</taxon>
        <taxon>Stygiolobus</taxon>
    </lineage>
</organism>
<sequence>MQYSDVLVIASGGGHTGFARAIAQYFPSKLDFVIPEGDKNSEEVLREFSNRIYYVKKGKEPNQSNINLAFNIPEIVFQSIKVKKYKVVIATGSNHSLIPSFVLRLKGSRLFLIESQDRIVTRGKTVNILSHFSENVFLHWEEQKKLYPKKGLVVGPVVEKPKYVPKDEGFVLVTAGTMGFKRLFDVVTRLDLGKNIVLQTGKVDPEPYIKRGIRAFSFDRDLERFISGASLVITHQGKTAMEATVMYKKPTIIVYNNDWKYAATKEDSVQYAKILGATFLNDPSEWGSSEEIERAIKSVSQPKSYNIGTPNLVKRVLEEIK</sequence>
<dbReference type="GeneID" id="66163240"/>
<protein>
    <submittedName>
        <fullName evidence="3">Polysaccharide biosynthesis protein</fullName>
    </submittedName>
</protein>